<feature type="region of interest" description="Disordered" evidence="9">
    <location>
        <begin position="239"/>
        <end position="258"/>
    </location>
</feature>
<accession>A0AAV2T195</accession>
<dbReference type="PROSITE" id="PS00027">
    <property type="entry name" value="HOMEOBOX_1"/>
    <property type="match status" value="1"/>
</dbReference>
<feature type="compositionally biased region" description="Basic and acidic residues" evidence="9">
    <location>
        <begin position="595"/>
        <end position="604"/>
    </location>
</feature>
<feature type="compositionally biased region" description="Basic and acidic residues" evidence="9">
    <location>
        <begin position="619"/>
        <end position="635"/>
    </location>
</feature>
<dbReference type="Gene3D" id="1.10.10.60">
    <property type="entry name" value="Homeodomain-like"/>
    <property type="match status" value="1"/>
</dbReference>
<evidence type="ECO:0000256" key="5">
    <source>
        <dbReference type="ARBA" id="ARBA00023155"/>
    </source>
</evidence>
<keyword evidence="5 7" id="KW-0371">Homeobox</keyword>
<comment type="similarity">
    <text evidence="2">Belongs to the Antp homeobox family.</text>
</comment>
<dbReference type="Pfam" id="PF00046">
    <property type="entry name" value="Homeodomain"/>
    <property type="match status" value="1"/>
</dbReference>
<evidence type="ECO:0000256" key="9">
    <source>
        <dbReference type="SAM" id="MobiDB-lite"/>
    </source>
</evidence>
<feature type="domain" description="Homeobox" evidence="10">
    <location>
        <begin position="507"/>
        <end position="567"/>
    </location>
</feature>
<dbReference type="InterPro" id="IPR050296">
    <property type="entry name" value="Antp_homeobox"/>
</dbReference>
<feature type="compositionally biased region" description="Polar residues" evidence="9">
    <location>
        <begin position="181"/>
        <end position="206"/>
    </location>
</feature>
<evidence type="ECO:0000256" key="6">
    <source>
        <dbReference type="ARBA" id="ARBA00023242"/>
    </source>
</evidence>
<dbReference type="EMBL" id="CAXLJL010000057">
    <property type="protein sequence ID" value="CAL5130106.1"/>
    <property type="molecule type" value="Genomic_DNA"/>
</dbReference>
<dbReference type="InterPro" id="IPR001356">
    <property type="entry name" value="HD"/>
</dbReference>
<dbReference type="GO" id="GO:0009952">
    <property type="term" value="P:anterior/posterior pattern specification"/>
    <property type="evidence" value="ECO:0007669"/>
    <property type="project" value="TreeGrafter"/>
</dbReference>
<feature type="compositionally biased region" description="Basic and acidic residues" evidence="9">
    <location>
        <begin position="695"/>
        <end position="712"/>
    </location>
</feature>
<evidence type="ECO:0000256" key="3">
    <source>
        <dbReference type="ARBA" id="ARBA00022473"/>
    </source>
</evidence>
<feature type="region of interest" description="Disordered" evidence="9">
    <location>
        <begin position="119"/>
        <end position="206"/>
    </location>
</feature>
<dbReference type="PRINTS" id="PR00024">
    <property type="entry name" value="HOMEOBOX"/>
</dbReference>
<feature type="region of interest" description="Disordered" evidence="9">
    <location>
        <begin position="590"/>
        <end position="714"/>
    </location>
</feature>
<dbReference type="GO" id="GO:0005634">
    <property type="term" value="C:nucleus"/>
    <property type="evidence" value="ECO:0007669"/>
    <property type="project" value="UniProtKB-SubCell"/>
</dbReference>
<dbReference type="PANTHER" id="PTHR45659">
    <property type="entry name" value="HOMEOBOX PROTEIN HOX"/>
    <property type="match status" value="1"/>
</dbReference>
<dbReference type="GO" id="GO:0000978">
    <property type="term" value="F:RNA polymerase II cis-regulatory region sequence-specific DNA binding"/>
    <property type="evidence" value="ECO:0007669"/>
    <property type="project" value="TreeGrafter"/>
</dbReference>
<dbReference type="PROSITE" id="PS50071">
    <property type="entry name" value="HOMEOBOX_2"/>
    <property type="match status" value="1"/>
</dbReference>
<feature type="region of interest" description="Disordered" evidence="9">
    <location>
        <begin position="265"/>
        <end position="302"/>
    </location>
</feature>
<evidence type="ECO:0000313" key="12">
    <source>
        <dbReference type="Proteomes" id="UP001497525"/>
    </source>
</evidence>
<dbReference type="FunFam" id="1.10.10.60:FF:000017">
    <property type="entry name" value="Homeobox protein antennapedia"/>
    <property type="match status" value="1"/>
</dbReference>
<evidence type="ECO:0000259" key="10">
    <source>
        <dbReference type="PROSITE" id="PS50071"/>
    </source>
</evidence>
<sequence>MMTMHPNYYASITDARIAGTLVPSQFQGFPQSQLIPSQHQSESLQDLILPPMRSNPQGINDAIHSVAELDGVHRPQGPGDYLSFSTPKHLDQKRARQSQPCNAHRFVSTASNMSGWLSAKEAHANSQKSDNGTEKHNNSPTLATSECPSSPSRLATACSAVSERPSPPDSSPSPTNHPSLSELNNSLTCTRRSNEGNPTVSVNQTRNGPKELDYLLAANAAAALVSQLGGSSINGLPPNSTFDQLGNGSTGSNQGQLIPDWNSAKEQMTSQMDRRSSVHFSTDHQSQHQRSPSSSVGLGTTDPKYMQQNNVKNLTNANSVFNPFNGTSFMHPSMVSASSFANPLFSRAHQFQSPDKFNPYDGPFSPHAGSYPMPHSISFSSHLPLRQTYVNSGASPNKFGANLTGLRESNYQALLSGPPLNNPMFRPLFSTDSSGYLTVPSEASAQISGGLVSPIEGNMVPLDQVSPRGGLGSAGCRTPTGRSGSSNTEPGVVVYPWMNPKGSDVGADQKRTRQTYTRYQTLELEKEFHFNKYLTRRRRIEIAHTLTLTERQIKIWFQNRRMKWKKDHNIAKLNGPGTLEQLELSEQAGITPSYEGKKNRKEASNCEDSDEEFVKKRRLSPDDYPTREPIHEVVGDRNNFPPQLSLMTVPPQVNREHPSQIQRTGSQDSERDGESEDEGAQPMLSLPRMAAGTALEDRSKQAWPGDKMDKPTYHASAIPFVEHQNLRSSAADMKFLSDCDDTWHP</sequence>
<evidence type="ECO:0000256" key="1">
    <source>
        <dbReference type="ARBA" id="ARBA00004123"/>
    </source>
</evidence>
<evidence type="ECO:0000313" key="11">
    <source>
        <dbReference type="EMBL" id="CAL5130106.1"/>
    </source>
</evidence>
<dbReference type="CDD" id="cd00086">
    <property type="entry name" value="homeodomain"/>
    <property type="match status" value="1"/>
</dbReference>
<keyword evidence="3" id="KW-0217">Developmental protein</keyword>
<evidence type="ECO:0000256" key="8">
    <source>
        <dbReference type="RuleBase" id="RU000682"/>
    </source>
</evidence>
<dbReference type="InterPro" id="IPR009057">
    <property type="entry name" value="Homeodomain-like_sf"/>
</dbReference>
<keyword evidence="4 7" id="KW-0238">DNA-binding</keyword>
<dbReference type="InterPro" id="IPR017970">
    <property type="entry name" value="Homeobox_CS"/>
</dbReference>
<feature type="compositionally biased region" description="Basic and acidic residues" evidence="9">
    <location>
        <begin position="272"/>
        <end position="286"/>
    </location>
</feature>
<evidence type="ECO:0000256" key="7">
    <source>
        <dbReference type="PROSITE-ProRule" id="PRU00108"/>
    </source>
</evidence>
<dbReference type="Proteomes" id="UP001497525">
    <property type="component" value="Unassembled WGS sequence"/>
</dbReference>
<dbReference type="AlphaFoldDB" id="A0AAV2T195"/>
<evidence type="ECO:0000256" key="2">
    <source>
        <dbReference type="ARBA" id="ARBA00009107"/>
    </source>
</evidence>
<reference evidence="11" key="1">
    <citation type="submission" date="2024-06" db="EMBL/GenBank/DDBJ databases">
        <authorList>
            <person name="Liu X."/>
            <person name="Lenzi L."/>
            <person name="Haldenby T S."/>
            <person name="Uol C."/>
        </authorList>
    </citation>
    <scope>NUCLEOTIDE SEQUENCE</scope>
</reference>
<comment type="subcellular location">
    <subcellularLocation>
        <location evidence="1 7 8">Nucleus</location>
    </subcellularLocation>
</comment>
<feature type="DNA-binding region" description="Homeobox" evidence="7">
    <location>
        <begin position="509"/>
        <end position="568"/>
    </location>
</feature>
<gene>
    <name evidence="11" type="ORF">CDAUBV1_LOCUS1543</name>
</gene>
<feature type="compositionally biased region" description="Polar residues" evidence="9">
    <location>
        <begin position="239"/>
        <end position="256"/>
    </location>
</feature>
<dbReference type="GO" id="GO:0000981">
    <property type="term" value="F:DNA-binding transcription factor activity, RNA polymerase II-specific"/>
    <property type="evidence" value="ECO:0007669"/>
    <property type="project" value="InterPro"/>
</dbReference>
<protein>
    <recommendedName>
        <fullName evidence="10">Homeobox domain-containing protein</fullName>
    </recommendedName>
</protein>
<organism evidence="11 12">
    <name type="scientific">Calicophoron daubneyi</name>
    <name type="common">Rumen fluke</name>
    <name type="synonym">Paramphistomum daubneyi</name>
    <dbReference type="NCBI Taxonomy" id="300641"/>
    <lineage>
        <taxon>Eukaryota</taxon>
        <taxon>Metazoa</taxon>
        <taxon>Spiralia</taxon>
        <taxon>Lophotrochozoa</taxon>
        <taxon>Platyhelminthes</taxon>
        <taxon>Trematoda</taxon>
        <taxon>Digenea</taxon>
        <taxon>Plagiorchiida</taxon>
        <taxon>Pronocephalata</taxon>
        <taxon>Paramphistomoidea</taxon>
        <taxon>Paramphistomidae</taxon>
        <taxon>Calicophoron</taxon>
    </lineage>
</organism>
<evidence type="ECO:0000256" key="4">
    <source>
        <dbReference type="ARBA" id="ARBA00023125"/>
    </source>
</evidence>
<feature type="region of interest" description="Disordered" evidence="9">
    <location>
        <begin position="73"/>
        <end position="101"/>
    </location>
</feature>
<dbReference type="PANTHER" id="PTHR45659:SF4">
    <property type="entry name" value="HOMEOBOX PROTEIN ABDOMINAL-A"/>
    <property type="match status" value="1"/>
</dbReference>
<dbReference type="InterPro" id="IPR020479">
    <property type="entry name" value="HD_metazoa"/>
</dbReference>
<name>A0AAV2T195_CALDB</name>
<dbReference type="SMART" id="SM00389">
    <property type="entry name" value="HOX"/>
    <property type="match status" value="1"/>
</dbReference>
<dbReference type="SUPFAM" id="SSF46689">
    <property type="entry name" value="Homeodomain-like"/>
    <property type="match status" value="1"/>
</dbReference>
<keyword evidence="6 7" id="KW-0539">Nucleus</keyword>
<proteinExistence type="inferred from homology"/>
<feature type="compositionally biased region" description="Polar residues" evidence="9">
    <location>
        <begin position="138"/>
        <end position="153"/>
    </location>
</feature>
<comment type="caution">
    <text evidence="11">The sequence shown here is derived from an EMBL/GenBank/DDBJ whole genome shotgun (WGS) entry which is preliminary data.</text>
</comment>